<feature type="domain" description="STAS" evidence="1">
    <location>
        <begin position="37"/>
        <end position="149"/>
    </location>
</feature>
<evidence type="ECO:0000313" key="3">
    <source>
        <dbReference type="Proteomes" id="UP001431181"/>
    </source>
</evidence>
<accession>A0ABT3KCF1</accession>
<evidence type="ECO:0000313" key="2">
    <source>
        <dbReference type="EMBL" id="MCW4627841.1"/>
    </source>
</evidence>
<dbReference type="Proteomes" id="UP001431181">
    <property type="component" value="Unassembled WGS sequence"/>
</dbReference>
<dbReference type="InterPro" id="IPR036513">
    <property type="entry name" value="STAS_dom_sf"/>
</dbReference>
<dbReference type="CDD" id="cd07042">
    <property type="entry name" value="STAS_SulP_like_sulfate_transporter"/>
    <property type="match status" value="1"/>
</dbReference>
<dbReference type="InterPro" id="IPR001902">
    <property type="entry name" value="SLC26A/SulP_fam"/>
</dbReference>
<sequence length="186" mass="21271">MGIILSIGFYLRRTSRPKIIEVAPIQDIQNRIIRNIHRYSLDVCPQIKIIRIDGSLYFGSVDYVQKELGKIIQNNTKHLIIVAKGINFMDASGVHFLESEVYRIEKLGCNVKICSLKGTVLDEIKSMPIYNSFLVRYLTNNTKDAISELLRHINQERCSQCSARIFNECVNFPANGVHEKKENDIG</sequence>
<reference evidence="2" key="1">
    <citation type="submission" date="2022-11" db="EMBL/GenBank/DDBJ databases">
        <title>Marinomonas sp. nov., isolated from marine algae.</title>
        <authorList>
            <person name="Choi D.G."/>
            <person name="Kim J.M."/>
            <person name="Lee J.K."/>
            <person name="Baek J.H."/>
            <person name="Jeon C.O."/>
        </authorList>
    </citation>
    <scope>NUCLEOTIDE SEQUENCE</scope>
    <source>
        <strain evidence="2">KJ51-3</strain>
    </source>
</reference>
<dbReference type="RefSeq" id="WP_265217760.1">
    <property type="nucleotide sequence ID" value="NZ_JAPEUL010000004.1"/>
</dbReference>
<organism evidence="2 3">
    <name type="scientific">Marinomonas rhodophyticola</name>
    <dbReference type="NCBI Taxonomy" id="2992803"/>
    <lineage>
        <taxon>Bacteria</taxon>
        <taxon>Pseudomonadati</taxon>
        <taxon>Pseudomonadota</taxon>
        <taxon>Gammaproteobacteria</taxon>
        <taxon>Oceanospirillales</taxon>
        <taxon>Oceanospirillaceae</taxon>
        <taxon>Marinomonas</taxon>
    </lineage>
</organism>
<dbReference type="SUPFAM" id="SSF52091">
    <property type="entry name" value="SpoIIaa-like"/>
    <property type="match status" value="1"/>
</dbReference>
<dbReference type="PROSITE" id="PS50801">
    <property type="entry name" value="STAS"/>
    <property type="match status" value="1"/>
</dbReference>
<dbReference type="PANTHER" id="PTHR11814">
    <property type="entry name" value="SULFATE TRANSPORTER"/>
    <property type="match status" value="1"/>
</dbReference>
<gene>
    <name evidence="2" type="ORF">ONZ52_01895</name>
</gene>
<dbReference type="Pfam" id="PF01740">
    <property type="entry name" value="STAS"/>
    <property type="match status" value="1"/>
</dbReference>
<dbReference type="Gene3D" id="3.30.750.24">
    <property type="entry name" value="STAS domain"/>
    <property type="match status" value="1"/>
</dbReference>
<keyword evidence="3" id="KW-1185">Reference proteome</keyword>
<evidence type="ECO:0000259" key="1">
    <source>
        <dbReference type="PROSITE" id="PS50801"/>
    </source>
</evidence>
<protein>
    <submittedName>
        <fullName evidence="2">STAS domain-containing protein</fullName>
    </submittedName>
</protein>
<dbReference type="EMBL" id="JAPEUL010000004">
    <property type="protein sequence ID" value="MCW4627841.1"/>
    <property type="molecule type" value="Genomic_DNA"/>
</dbReference>
<proteinExistence type="predicted"/>
<comment type="caution">
    <text evidence="2">The sequence shown here is derived from an EMBL/GenBank/DDBJ whole genome shotgun (WGS) entry which is preliminary data.</text>
</comment>
<dbReference type="InterPro" id="IPR002645">
    <property type="entry name" value="STAS_dom"/>
</dbReference>
<name>A0ABT3KCF1_9GAMM</name>